<dbReference type="CDD" id="cd06170">
    <property type="entry name" value="LuxR_C_like"/>
    <property type="match status" value="1"/>
</dbReference>
<keyword evidence="1" id="KW-0238">DNA-binding</keyword>
<reference evidence="5" key="1">
    <citation type="submission" date="2018-06" db="EMBL/GenBank/DDBJ databases">
        <authorList>
            <person name="Li K."/>
        </authorList>
    </citation>
    <scope>NUCLEOTIDE SEQUENCE [LARGE SCALE GENOMIC DNA]</scope>
    <source>
        <strain evidence="5">ZFG47</strain>
        <plasmid evidence="5">unnamed1</plasmid>
    </source>
</reference>
<evidence type="ECO:0000313" key="4">
    <source>
        <dbReference type="EMBL" id="AWW43159.1"/>
    </source>
</evidence>
<evidence type="ECO:0000313" key="5">
    <source>
        <dbReference type="Proteomes" id="UP000249616"/>
    </source>
</evidence>
<keyword evidence="4" id="KW-0614">Plasmid</keyword>
<dbReference type="SUPFAM" id="SSF46894">
    <property type="entry name" value="C-terminal effector domain of the bipartite response regulators"/>
    <property type="match status" value="1"/>
</dbReference>
<dbReference type="EMBL" id="CP030074">
    <property type="protein sequence ID" value="AWW43159.1"/>
    <property type="molecule type" value="Genomic_DNA"/>
</dbReference>
<dbReference type="RefSeq" id="WP_112443027.1">
    <property type="nucleotide sequence ID" value="NZ_CP030074.1"/>
</dbReference>
<evidence type="ECO:0000256" key="1">
    <source>
        <dbReference type="ARBA" id="ARBA00023125"/>
    </source>
</evidence>
<keyword evidence="5" id="KW-1185">Reference proteome</keyword>
<dbReference type="PROSITE" id="PS50043">
    <property type="entry name" value="HTH_LUXR_2"/>
    <property type="match status" value="1"/>
</dbReference>
<proteinExistence type="predicted"/>
<dbReference type="Proteomes" id="UP000249616">
    <property type="component" value="Plasmid unnamed1"/>
</dbReference>
<dbReference type="AlphaFoldDB" id="A0A2Z4JDG0"/>
<dbReference type="PRINTS" id="PR00038">
    <property type="entry name" value="HTHLUXR"/>
</dbReference>
<name>A0A2Z4JDG0_9ACTN</name>
<evidence type="ECO:0000256" key="2">
    <source>
        <dbReference type="SAM" id="MobiDB-lite"/>
    </source>
</evidence>
<dbReference type="InterPro" id="IPR000792">
    <property type="entry name" value="Tscrpt_reg_LuxR_C"/>
</dbReference>
<gene>
    <name evidence="4" type="ORF">DN051_41855</name>
</gene>
<dbReference type="KEGG" id="scad:DN051_41855"/>
<dbReference type="PANTHER" id="PTHR43214">
    <property type="entry name" value="TWO-COMPONENT RESPONSE REGULATOR"/>
    <property type="match status" value="1"/>
</dbReference>
<accession>A0A2Z4JDG0</accession>
<dbReference type="Gene3D" id="1.10.10.10">
    <property type="entry name" value="Winged helix-like DNA-binding domain superfamily/Winged helix DNA-binding domain"/>
    <property type="match status" value="1"/>
</dbReference>
<dbReference type="Pfam" id="PF00196">
    <property type="entry name" value="GerE"/>
    <property type="match status" value="1"/>
</dbReference>
<evidence type="ECO:0000259" key="3">
    <source>
        <dbReference type="PROSITE" id="PS50043"/>
    </source>
</evidence>
<geneLocation type="plasmid" evidence="4 5">
    <name>unnamed1</name>
</geneLocation>
<dbReference type="GO" id="GO:0003677">
    <property type="term" value="F:DNA binding"/>
    <property type="evidence" value="ECO:0007669"/>
    <property type="project" value="UniProtKB-KW"/>
</dbReference>
<protein>
    <recommendedName>
        <fullName evidence="3">HTH luxR-type domain-containing protein</fullName>
    </recommendedName>
</protein>
<sequence>MRADTTPVTRPVLAEPRGDDPGDPTGSPGTAALRTFPGRPRTGTPAARADQAVDRPVESAVPPRPEGRRAPGAETRAATLALHPPADRDPRKRPARTSPGRRPAGRPPGAQDDEDGPLLSLPASGRRIVQCLAVLGEEVPLQRLRSLTRRDEDPVGAVEAAVAAELLSWDPGEGRVEAAEATRESVIAAMSASETRAAHRWAARWTGGVTSLLHRAAAATGFDEDLARRLESEARRLGFLGRSQQAAELLRRAAAVSADAELAAHREAASVEFALRAHDLAPARRAAPAMRQDGAPAAHRAMAGRLAVLEGRIGEGARLLGEACRELRLAGGGARDELGAAALWSAKAQWLAGSPATEIRQQLAELDPPGSRDPYWAGERRRLDAVLTSSVHGPARGLGELAARPGAGFLTPADVRGRAAVTEAWLHLEAGDPDRCETAVRAALAAAAPVEDDHIATAAQTVRGHALWLNGSWTLAEATARGVAASSAPLWRSRARALLSLVAAARGERVPEAAADDEDPGPCVFGAGERLFTALVAAEAAGRPDVPALLTAPEHRPGLEFLSGPLLPWRKVEVARAAVEAGHTALATALIASLRADATGLPSWVGACALWLEARASARGGSRDVTARLYAGADEAADGFEATAPWYYARYQADHAEFLAAVGDRRAAVDRFRAAWAVALRIGAQPLRKRCATGLRALRLPQPAGAFGLTARETEVARLVSTGLTNREAAARLFVTPASVAFHLGNIYGKLGVRTRYELRRWWAEQQTG</sequence>
<feature type="compositionally biased region" description="Low complexity" evidence="2">
    <location>
        <begin position="96"/>
        <end position="110"/>
    </location>
</feature>
<dbReference type="InterPro" id="IPR036388">
    <property type="entry name" value="WH-like_DNA-bd_sf"/>
</dbReference>
<dbReference type="GO" id="GO:0006355">
    <property type="term" value="P:regulation of DNA-templated transcription"/>
    <property type="evidence" value="ECO:0007669"/>
    <property type="project" value="InterPro"/>
</dbReference>
<organism evidence="4 5">
    <name type="scientific">Streptomyces cadmiisoli</name>
    <dbReference type="NCBI Taxonomy" id="2184053"/>
    <lineage>
        <taxon>Bacteria</taxon>
        <taxon>Bacillati</taxon>
        <taxon>Actinomycetota</taxon>
        <taxon>Actinomycetes</taxon>
        <taxon>Kitasatosporales</taxon>
        <taxon>Streptomycetaceae</taxon>
        <taxon>Streptomyces</taxon>
        <taxon>Streptomyces aurantiacus group</taxon>
    </lineage>
</organism>
<dbReference type="InterPro" id="IPR016032">
    <property type="entry name" value="Sig_transdc_resp-reg_C-effctor"/>
</dbReference>
<dbReference type="SMART" id="SM00421">
    <property type="entry name" value="HTH_LUXR"/>
    <property type="match status" value="1"/>
</dbReference>
<feature type="domain" description="HTH luxR-type" evidence="3">
    <location>
        <begin position="702"/>
        <end position="767"/>
    </location>
</feature>
<feature type="region of interest" description="Disordered" evidence="2">
    <location>
        <begin position="1"/>
        <end position="121"/>
    </location>
</feature>
<dbReference type="InterPro" id="IPR039420">
    <property type="entry name" value="WalR-like"/>
</dbReference>